<dbReference type="PANTHER" id="PTHR36174:SF1">
    <property type="entry name" value="LIPID II:GLYCINE GLYCYLTRANSFERASE"/>
    <property type="match status" value="1"/>
</dbReference>
<dbReference type="SUPFAM" id="SSF55729">
    <property type="entry name" value="Acyl-CoA N-acyltransferases (Nat)"/>
    <property type="match status" value="2"/>
</dbReference>
<evidence type="ECO:0000313" key="3">
    <source>
        <dbReference type="Proteomes" id="UP000271227"/>
    </source>
</evidence>
<evidence type="ECO:0000259" key="1">
    <source>
        <dbReference type="Pfam" id="PF13480"/>
    </source>
</evidence>
<dbReference type="Gene3D" id="3.40.630.30">
    <property type="match status" value="1"/>
</dbReference>
<protein>
    <submittedName>
        <fullName evidence="2">FemAB-related protein (PEP-CTERM system-associated)</fullName>
    </submittedName>
</protein>
<evidence type="ECO:0000313" key="2">
    <source>
        <dbReference type="EMBL" id="RMB08918.1"/>
    </source>
</evidence>
<dbReference type="InterPro" id="IPR016181">
    <property type="entry name" value="Acyl_CoA_acyltransferase"/>
</dbReference>
<accession>A0A3M0CH64</accession>
<dbReference type="PANTHER" id="PTHR36174">
    <property type="entry name" value="LIPID II:GLYCINE GLYCYLTRANSFERASE"/>
    <property type="match status" value="1"/>
</dbReference>
<dbReference type="EMBL" id="REFR01000010">
    <property type="protein sequence ID" value="RMB08918.1"/>
    <property type="molecule type" value="Genomic_DNA"/>
</dbReference>
<reference evidence="2 3" key="1">
    <citation type="submission" date="2018-10" db="EMBL/GenBank/DDBJ databases">
        <title>Genomic Encyclopedia of Archaeal and Bacterial Type Strains, Phase II (KMG-II): from individual species to whole genera.</title>
        <authorList>
            <person name="Goeker M."/>
        </authorList>
    </citation>
    <scope>NUCLEOTIDE SEQUENCE [LARGE SCALE GENOMIC DNA]</scope>
    <source>
        <strain evidence="2 3">DSM 25217</strain>
    </source>
</reference>
<organism evidence="2 3">
    <name type="scientific">Eilatimonas milleporae</name>
    <dbReference type="NCBI Taxonomy" id="911205"/>
    <lineage>
        <taxon>Bacteria</taxon>
        <taxon>Pseudomonadati</taxon>
        <taxon>Pseudomonadota</taxon>
        <taxon>Alphaproteobacteria</taxon>
        <taxon>Kordiimonadales</taxon>
        <taxon>Kordiimonadaceae</taxon>
        <taxon>Eilatimonas</taxon>
    </lineage>
</organism>
<dbReference type="InterPro" id="IPR050644">
    <property type="entry name" value="PG_Glycine_Bridge_Synth"/>
</dbReference>
<dbReference type="AlphaFoldDB" id="A0A3M0CH64"/>
<proteinExistence type="predicted"/>
<dbReference type="OrthoDB" id="9773932at2"/>
<comment type="caution">
    <text evidence="2">The sequence shown here is derived from an EMBL/GenBank/DDBJ whole genome shotgun (WGS) entry which is preliminary data.</text>
</comment>
<dbReference type="NCBIfam" id="TIGR03019">
    <property type="entry name" value="pepcterm_femAB"/>
    <property type="match status" value="1"/>
</dbReference>
<sequence>MSYCVRLAEPHDAERWDAYVTAHPDGTLLHGFRWKTLVERTARQVCPYLIAEKKGQVAGVLPLSLRKSLLFGRSLISTSFAVYGGPLVDDAAAASMLDDAAWRLAEDLGASALEYRSLMASHAHDPDWTLLEGQSAVFQAPIAPTADARLQAIPRKQRAVVRKALKNNLKTRLGHANWRQAYALYAISVRNLGTPVFPKALFAGIADLFPDEAEFAVIETQAGEAVASLVSFYDGDTVRPYYAGGTPSARMVAAHDGMYFSLMERAADRGCVLFDFGRSRVDSGPYRFKRNWGFAPTPLGYEIRTAPGRKAPNVTPGAGGYGFASAVWRRLPLLLTNRLGPVFARHLG</sequence>
<dbReference type="InterPro" id="IPR038740">
    <property type="entry name" value="BioF2-like_GNAT_dom"/>
</dbReference>
<dbReference type="RefSeq" id="WP_121938235.1">
    <property type="nucleotide sequence ID" value="NZ_REFR01000010.1"/>
</dbReference>
<gene>
    <name evidence="2" type="ORF">BXY39_1565</name>
</gene>
<dbReference type="Pfam" id="PF13480">
    <property type="entry name" value="Acetyltransf_6"/>
    <property type="match status" value="1"/>
</dbReference>
<keyword evidence="3" id="KW-1185">Reference proteome</keyword>
<dbReference type="Proteomes" id="UP000271227">
    <property type="component" value="Unassembled WGS sequence"/>
</dbReference>
<feature type="domain" description="BioF2-like acetyltransferase" evidence="1">
    <location>
        <begin position="155"/>
        <end position="290"/>
    </location>
</feature>
<dbReference type="InterPro" id="IPR017469">
    <property type="entry name" value="PEP-CTERM_FemAB-rel"/>
</dbReference>
<dbReference type="InParanoid" id="A0A3M0CH64"/>
<name>A0A3M0CH64_9PROT</name>